<name>A0A9X2UAP3_9BACT</name>
<gene>
    <name evidence="2" type="ORF">GGP83_002856</name>
</gene>
<evidence type="ECO:0000313" key="2">
    <source>
        <dbReference type="EMBL" id="MCS3952883.1"/>
    </source>
</evidence>
<feature type="region of interest" description="Disordered" evidence="1">
    <location>
        <begin position="43"/>
        <end position="87"/>
    </location>
</feature>
<dbReference type="Proteomes" id="UP001155010">
    <property type="component" value="Unassembled WGS sequence"/>
</dbReference>
<reference evidence="2" key="1">
    <citation type="submission" date="2022-08" db="EMBL/GenBank/DDBJ databases">
        <title>Genomic Encyclopedia of Type Strains, Phase V (KMG-V): Genome sequencing to study the core and pangenomes of soil and plant-associated prokaryotes.</title>
        <authorList>
            <person name="Whitman W."/>
        </authorList>
    </citation>
    <scope>NUCLEOTIDE SEQUENCE</scope>
    <source>
        <strain evidence="2">SP2017</strain>
    </source>
</reference>
<organism evidence="2 3">
    <name type="scientific">Salinibacter ruber</name>
    <dbReference type="NCBI Taxonomy" id="146919"/>
    <lineage>
        <taxon>Bacteria</taxon>
        <taxon>Pseudomonadati</taxon>
        <taxon>Rhodothermota</taxon>
        <taxon>Rhodothermia</taxon>
        <taxon>Rhodothermales</taxon>
        <taxon>Salinibacteraceae</taxon>
        <taxon>Salinibacter</taxon>
    </lineage>
</organism>
<dbReference type="AlphaFoldDB" id="A0A9X2UAP3"/>
<protein>
    <submittedName>
        <fullName evidence="2">Uncharacterized protein</fullName>
    </submittedName>
</protein>
<proteinExistence type="predicted"/>
<dbReference type="EMBL" id="JANUBB010000013">
    <property type="protein sequence ID" value="MCS3952883.1"/>
    <property type="molecule type" value="Genomic_DNA"/>
</dbReference>
<accession>A0A9X2UAP3</accession>
<comment type="caution">
    <text evidence="2">The sequence shown here is derived from an EMBL/GenBank/DDBJ whole genome shotgun (WGS) entry which is preliminary data.</text>
</comment>
<evidence type="ECO:0000313" key="3">
    <source>
        <dbReference type="Proteomes" id="UP001155010"/>
    </source>
</evidence>
<evidence type="ECO:0000256" key="1">
    <source>
        <dbReference type="SAM" id="MobiDB-lite"/>
    </source>
</evidence>
<sequence length="87" mass="9648">MKELRSTYLFLDFAARSNVTIGTIICSYTNSNFARGLAHPSLSEPGVQCTPEKHSARHPSRAEVSPENTAVGRRRIHPSNPQRSRGK</sequence>